<dbReference type="AlphaFoldDB" id="A0AAV6Q472"/>
<name>A0AAV6Q472_SOLSE</name>
<sequence>MKADTNEGDTVHQEASDFSLVSCNYSLLQVKLIESSLYICCSAKPQSDNMRIASSQQTKRHLKNNATDGLDCTCHETFIKRGTSF</sequence>
<keyword evidence="2" id="KW-1185">Reference proteome</keyword>
<comment type="caution">
    <text evidence="1">The sequence shown here is derived from an EMBL/GenBank/DDBJ whole genome shotgun (WGS) entry which is preliminary data.</text>
</comment>
<protein>
    <submittedName>
        <fullName evidence="1">Uncharacterized protein</fullName>
    </submittedName>
</protein>
<organism evidence="1 2">
    <name type="scientific">Solea senegalensis</name>
    <name type="common">Senegalese sole</name>
    <dbReference type="NCBI Taxonomy" id="28829"/>
    <lineage>
        <taxon>Eukaryota</taxon>
        <taxon>Metazoa</taxon>
        <taxon>Chordata</taxon>
        <taxon>Craniata</taxon>
        <taxon>Vertebrata</taxon>
        <taxon>Euteleostomi</taxon>
        <taxon>Actinopterygii</taxon>
        <taxon>Neopterygii</taxon>
        <taxon>Teleostei</taxon>
        <taxon>Neoteleostei</taxon>
        <taxon>Acanthomorphata</taxon>
        <taxon>Carangaria</taxon>
        <taxon>Pleuronectiformes</taxon>
        <taxon>Pleuronectoidei</taxon>
        <taxon>Soleidae</taxon>
        <taxon>Solea</taxon>
    </lineage>
</organism>
<accession>A0AAV6Q472</accession>
<evidence type="ECO:0000313" key="1">
    <source>
        <dbReference type="EMBL" id="KAG7482845.1"/>
    </source>
</evidence>
<reference evidence="1 2" key="1">
    <citation type="journal article" date="2021" name="Sci. Rep.">
        <title>Chromosome anchoring in Senegalese sole (Solea senegalensis) reveals sex-associated markers and genome rearrangements in flatfish.</title>
        <authorList>
            <person name="Guerrero-Cozar I."/>
            <person name="Gomez-Garrido J."/>
            <person name="Berbel C."/>
            <person name="Martinez-Blanch J.F."/>
            <person name="Alioto T."/>
            <person name="Claros M.G."/>
            <person name="Gagnaire P.A."/>
            <person name="Manchado M."/>
        </authorList>
    </citation>
    <scope>NUCLEOTIDE SEQUENCE [LARGE SCALE GENOMIC DNA]</scope>
    <source>
        <strain evidence="1">Sse05_10M</strain>
    </source>
</reference>
<evidence type="ECO:0000313" key="2">
    <source>
        <dbReference type="Proteomes" id="UP000693946"/>
    </source>
</evidence>
<dbReference type="Proteomes" id="UP000693946">
    <property type="component" value="Linkage Group LG7"/>
</dbReference>
<proteinExistence type="predicted"/>
<gene>
    <name evidence="1" type="ORF">JOB18_032074</name>
</gene>
<dbReference type="EMBL" id="JAGKHQ010000019">
    <property type="protein sequence ID" value="KAG7482845.1"/>
    <property type="molecule type" value="Genomic_DNA"/>
</dbReference>